<comment type="caution">
    <text evidence="2">The sequence shown here is derived from an EMBL/GenBank/DDBJ whole genome shotgun (WGS) entry which is preliminary data.</text>
</comment>
<gene>
    <name evidence="2" type="ORF">B296_00031559</name>
</gene>
<dbReference type="Proteomes" id="UP000287651">
    <property type="component" value="Unassembled WGS sequence"/>
</dbReference>
<dbReference type="EMBL" id="AMZH03014778">
    <property type="protein sequence ID" value="RRT47081.1"/>
    <property type="molecule type" value="Genomic_DNA"/>
</dbReference>
<proteinExistence type="predicted"/>
<reference evidence="2 3" key="1">
    <citation type="journal article" date="2014" name="Agronomy (Basel)">
        <title>A Draft Genome Sequence for Ensete ventricosum, the Drought-Tolerant Tree Against Hunger.</title>
        <authorList>
            <person name="Harrison J."/>
            <person name="Moore K.A."/>
            <person name="Paszkiewicz K."/>
            <person name="Jones T."/>
            <person name="Grant M."/>
            <person name="Ambacheew D."/>
            <person name="Muzemil S."/>
            <person name="Studholme D.J."/>
        </authorList>
    </citation>
    <scope>NUCLEOTIDE SEQUENCE [LARGE SCALE GENOMIC DNA]</scope>
</reference>
<feature type="region of interest" description="Disordered" evidence="1">
    <location>
        <begin position="1"/>
        <end position="24"/>
    </location>
</feature>
<name>A0A426Y6C7_ENSVE</name>
<evidence type="ECO:0000313" key="3">
    <source>
        <dbReference type="Proteomes" id="UP000287651"/>
    </source>
</evidence>
<feature type="compositionally biased region" description="Basic and acidic residues" evidence="1">
    <location>
        <begin position="1"/>
        <end position="16"/>
    </location>
</feature>
<evidence type="ECO:0000256" key="1">
    <source>
        <dbReference type="SAM" id="MobiDB-lite"/>
    </source>
</evidence>
<organism evidence="2 3">
    <name type="scientific">Ensete ventricosum</name>
    <name type="common">Abyssinian banana</name>
    <name type="synonym">Musa ensete</name>
    <dbReference type="NCBI Taxonomy" id="4639"/>
    <lineage>
        <taxon>Eukaryota</taxon>
        <taxon>Viridiplantae</taxon>
        <taxon>Streptophyta</taxon>
        <taxon>Embryophyta</taxon>
        <taxon>Tracheophyta</taxon>
        <taxon>Spermatophyta</taxon>
        <taxon>Magnoliopsida</taxon>
        <taxon>Liliopsida</taxon>
        <taxon>Zingiberales</taxon>
        <taxon>Musaceae</taxon>
        <taxon>Ensete</taxon>
    </lineage>
</organism>
<accession>A0A426Y6C7</accession>
<dbReference type="AlphaFoldDB" id="A0A426Y6C7"/>
<protein>
    <submittedName>
        <fullName evidence="2">Uncharacterized protein</fullName>
    </submittedName>
</protein>
<evidence type="ECO:0000313" key="2">
    <source>
        <dbReference type="EMBL" id="RRT47081.1"/>
    </source>
</evidence>
<sequence>MWSGAHREFTKGRSGLDDVVGSSPRVHPRLTGFRQCGRELTESPLKFGQGSDDVVWSLPRKTETHRKIVGGSRKAYRDSDDVVGSRRKFARRFAEGIEKLAENAKGDRRKEDRKTCHKIVGGCQSMRELGLH</sequence>